<organism evidence="3 4">
    <name type="scientific">Musa balbisiana</name>
    <name type="common">Banana</name>
    <dbReference type="NCBI Taxonomy" id="52838"/>
    <lineage>
        <taxon>Eukaryota</taxon>
        <taxon>Viridiplantae</taxon>
        <taxon>Streptophyta</taxon>
        <taxon>Embryophyta</taxon>
        <taxon>Tracheophyta</taxon>
        <taxon>Spermatophyta</taxon>
        <taxon>Magnoliopsida</taxon>
        <taxon>Liliopsida</taxon>
        <taxon>Zingiberales</taxon>
        <taxon>Musaceae</taxon>
        <taxon>Musa</taxon>
    </lineage>
</organism>
<keyword evidence="2" id="KW-0732">Signal</keyword>
<keyword evidence="4" id="KW-1185">Reference proteome</keyword>
<reference evidence="3 4" key="1">
    <citation type="journal article" date="2019" name="Nat. Plants">
        <title>Genome sequencing of Musa balbisiana reveals subgenome evolution and function divergence in polyploid bananas.</title>
        <authorList>
            <person name="Yao X."/>
        </authorList>
    </citation>
    <scope>NUCLEOTIDE SEQUENCE [LARGE SCALE GENOMIC DNA]</scope>
    <source>
        <strain evidence="4">cv. DH-PKW</strain>
        <tissue evidence="3">Leaves</tissue>
    </source>
</reference>
<feature type="chain" id="PRO_5020332601" evidence="2">
    <location>
        <begin position="21"/>
        <end position="238"/>
    </location>
</feature>
<feature type="compositionally biased region" description="Gly residues" evidence="1">
    <location>
        <begin position="101"/>
        <end position="117"/>
    </location>
</feature>
<proteinExistence type="predicted"/>
<comment type="caution">
    <text evidence="3">The sequence shown here is derived from an EMBL/GenBank/DDBJ whole genome shotgun (WGS) entry which is preliminary data.</text>
</comment>
<evidence type="ECO:0000313" key="4">
    <source>
        <dbReference type="Proteomes" id="UP000317650"/>
    </source>
</evidence>
<dbReference type="AlphaFoldDB" id="A0A4S8JHF1"/>
<evidence type="ECO:0000313" key="3">
    <source>
        <dbReference type="EMBL" id="THU61438.1"/>
    </source>
</evidence>
<evidence type="ECO:0000256" key="1">
    <source>
        <dbReference type="SAM" id="MobiDB-lite"/>
    </source>
</evidence>
<feature type="compositionally biased region" description="Polar residues" evidence="1">
    <location>
        <begin position="118"/>
        <end position="131"/>
    </location>
</feature>
<feature type="region of interest" description="Disordered" evidence="1">
    <location>
        <begin position="86"/>
        <end position="132"/>
    </location>
</feature>
<feature type="signal peptide" evidence="2">
    <location>
        <begin position="1"/>
        <end position="20"/>
    </location>
</feature>
<evidence type="ECO:0000256" key="2">
    <source>
        <dbReference type="SAM" id="SignalP"/>
    </source>
</evidence>
<gene>
    <name evidence="3" type="ORF">C4D60_Mb07t23280</name>
</gene>
<name>A0A4S8JHF1_MUSBA</name>
<accession>A0A4S8JHF1</accession>
<dbReference type="EMBL" id="PYDT01000005">
    <property type="protein sequence ID" value="THU61438.1"/>
    <property type="molecule type" value="Genomic_DNA"/>
</dbReference>
<sequence length="238" mass="25494">MRASPLLSFVLTLLLQLCCCWCSADQRTLGGNDEARRLHQLLKAQPLQGGLHDVVDLVSVTFTIFGCSLTELLAGLNVTVKERGENKGHLDEGTSISHSGKGSGAGKGGGKGAGGGSQTLRQPGNQRNSSAHRGYRLCPQLALGVSPDPLFTSTGRLPNPIQPQGMRSLGNEHDNFYLDPFGHVLVIKESSACTRTIFLPEHSHLPFDGVPLSRLPCGDKILAILGYTTFDNIVKLKK</sequence>
<protein>
    <submittedName>
        <fullName evidence="3">Uncharacterized protein</fullName>
    </submittedName>
</protein>
<dbReference type="Proteomes" id="UP000317650">
    <property type="component" value="Chromosome 7"/>
</dbReference>